<dbReference type="AlphaFoldDB" id="A0A9W8AI87"/>
<dbReference type="InterPro" id="IPR036191">
    <property type="entry name" value="RRF_sf"/>
</dbReference>
<dbReference type="OrthoDB" id="407355at2759"/>
<evidence type="ECO:0000313" key="6">
    <source>
        <dbReference type="EMBL" id="KAJ1952498.1"/>
    </source>
</evidence>
<proteinExistence type="inferred from homology"/>
<dbReference type="GO" id="GO:0006412">
    <property type="term" value="P:translation"/>
    <property type="evidence" value="ECO:0007669"/>
    <property type="project" value="UniProtKB-KW"/>
</dbReference>
<dbReference type="Gene3D" id="3.30.1360.40">
    <property type="match status" value="1"/>
</dbReference>
<dbReference type="PANTHER" id="PTHR20982">
    <property type="entry name" value="RIBOSOME RECYCLING FACTOR"/>
    <property type="match status" value="1"/>
</dbReference>
<dbReference type="GO" id="GO:0005739">
    <property type="term" value="C:mitochondrion"/>
    <property type="evidence" value="ECO:0007669"/>
    <property type="project" value="TreeGrafter"/>
</dbReference>
<dbReference type="InterPro" id="IPR023584">
    <property type="entry name" value="Ribosome_recyc_fac_dom"/>
</dbReference>
<dbReference type="Proteomes" id="UP001150925">
    <property type="component" value="Unassembled WGS sequence"/>
</dbReference>
<organism evidence="6 7">
    <name type="scientific">Dispira parvispora</name>
    <dbReference type="NCBI Taxonomy" id="1520584"/>
    <lineage>
        <taxon>Eukaryota</taxon>
        <taxon>Fungi</taxon>
        <taxon>Fungi incertae sedis</taxon>
        <taxon>Zoopagomycota</taxon>
        <taxon>Kickxellomycotina</taxon>
        <taxon>Dimargaritomycetes</taxon>
        <taxon>Dimargaritales</taxon>
        <taxon>Dimargaritaceae</taxon>
        <taxon>Dispira</taxon>
    </lineage>
</organism>
<dbReference type="Gene3D" id="1.10.132.20">
    <property type="entry name" value="Ribosome-recycling factor"/>
    <property type="match status" value="1"/>
</dbReference>
<evidence type="ECO:0000313" key="7">
    <source>
        <dbReference type="Proteomes" id="UP001150925"/>
    </source>
</evidence>
<dbReference type="InterPro" id="IPR002661">
    <property type="entry name" value="Ribosome_recyc_fac"/>
</dbReference>
<comment type="function">
    <text evidence="3">Necessary for protein synthesis in mitochondria. Functions as a ribosome recycling factor in mitochondria.</text>
</comment>
<keyword evidence="2" id="KW-0648">Protein biosynthesis</keyword>
<dbReference type="Pfam" id="PF01765">
    <property type="entry name" value="RRF"/>
    <property type="match status" value="1"/>
</dbReference>
<evidence type="ECO:0000256" key="2">
    <source>
        <dbReference type="ARBA" id="ARBA00022917"/>
    </source>
</evidence>
<dbReference type="GO" id="GO:0043023">
    <property type="term" value="F:ribosomal large subunit binding"/>
    <property type="evidence" value="ECO:0007669"/>
    <property type="project" value="TreeGrafter"/>
</dbReference>
<reference evidence="6" key="1">
    <citation type="submission" date="2022-07" db="EMBL/GenBank/DDBJ databases">
        <title>Phylogenomic reconstructions and comparative analyses of Kickxellomycotina fungi.</title>
        <authorList>
            <person name="Reynolds N.K."/>
            <person name="Stajich J.E."/>
            <person name="Barry K."/>
            <person name="Grigoriev I.V."/>
            <person name="Crous P."/>
            <person name="Smith M.E."/>
        </authorList>
    </citation>
    <scope>NUCLEOTIDE SEQUENCE</scope>
    <source>
        <strain evidence="6">RSA 1196</strain>
    </source>
</reference>
<evidence type="ECO:0000259" key="5">
    <source>
        <dbReference type="Pfam" id="PF01765"/>
    </source>
</evidence>
<feature type="domain" description="Ribosome recycling factor" evidence="5">
    <location>
        <begin position="118"/>
        <end position="280"/>
    </location>
</feature>
<keyword evidence="7" id="KW-1185">Reference proteome</keyword>
<evidence type="ECO:0000256" key="4">
    <source>
        <dbReference type="SAM" id="MobiDB-lite"/>
    </source>
</evidence>
<dbReference type="SUPFAM" id="SSF55194">
    <property type="entry name" value="Ribosome recycling factor, RRF"/>
    <property type="match status" value="1"/>
</dbReference>
<dbReference type="PANTHER" id="PTHR20982:SF3">
    <property type="entry name" value="MITOCHONDRIAL RIBOSOME RECYCLING FACTOR PSEUDO 1"/>
    <property type="match status" value="1"/>
</dbReference>
<feature type="region of interest" description="Disordered" evidence="4">
    <location>
        <begin position="61"/>
        <end position="97"/>
    </location>
</feature>
<dbReference type="FunFam" id="3.30.1360.40:FF:000001">
    <property type="entry name" value="Ribosome-recycling factor"/>
    <property type="match status" value="1"/>
</dbReference>
<sequence length="283" mass="32028">MTAFTRQGYRRLWSAVRVATGSRRLSPITTAFYIPSKISPVQSRVTNQVLFPVGASLTSRQFSSKKSGKRGKQDKEVRMDDSDNAGRSKKHNEGVDMQELTLDLEQVTTRMQRAVDHLKAEFKSMRIGQATPIILDPVRVSVEGDVVALSDLATVTIKDPQTLLVIPSDEEYKPYIEKAIREAQLGLNPISQDAVIKVPIPKPTQEHRNKLLKVATKLTEQAKVGIRGVRQNAVKDLKQDAKRLGLSKEEQRYYEKQIQDLTDSRSQELDRLLQNKSRDINRH</sequence>
<evidence type="ECO:0000256" key="1">
    <source>
        <dbReference type="ARBA" id="ARBA00005912"/>
    </source>
</evidence>
<dbReference type="EMBL" id="JANBPY010003177">
    <property type="protein sequence ID" value="KAJ1952498.1"/>
    <property type="molecule type" value="Genomic_DNA"/>
</dbReference>
<protein>
    <recommendedName>
        <fullName evidence="5">Ribosome recycling factor domain-containing protein</fullName>
    </recommendedName>
</protein>
<feature type="compositionally biased region" description="Basic and acidic residues" evidence="4">
    <location>
        <begin position="71"/>
        <end position="94"/>
    </location>
</feature>
<name>A0A9W8AI87_9FUNG</name>
<evidence type="ECO:0000256" key="3">
    <source>
        <dbReference type="ARBA" id="ARBA00024909"/>
    </source>
</evidence>
<comment type="similarity">
    <text evidence="1">Belongs to the RRF family.</text>
</comment>
<gene>
    <name evidence="6" type="ORF">IWQ62_006209</name>
</gene>
<comment type="caution">
    <text evidence="6">The sequence shown here is derived from an EMBL/GenBank/DDBJ whole genome shotgun (WGS) entry which is preliminary data.</text>
</comment>
<accession>A0A9W8AI87</accession>